<dbReference type="GO" id="GO:0003723">
    <property type="term" value="F:RNA binding"/>
    <property type="evidence" value="ECO:0007669"/>
    <property type="project" value="InterPro"/>
</dbReference>
<organism evidence="2 3">
    <name type="scientific">Diplocarpon rosae</name>
    <dbReference type="NCBI Taxonomy" id="946125"/>
    <lineage>
        <taxon>Eukaryota</taxon>
        <taxon>Fungi</taxon>
        <taxon>Dikarya</taxon>
        <taxon>Ascomycota</taxon>
        <taxon>Pezizomycotina</taxon>
        <taxon>Leotiomycetes</taxon>
        <taxon>Helotiales</taxon>
        <taxon>Drepanopezizaceae</taxon>
        <taxon>Diplocarpon</taxon>
    </lineage>
</organism>
<dbReference type="EMBL" id="JAUBYV010000013">
    <property type="protein sequence ID" value="KAK2623579.1"/>
    <property type="molecule type" value="Genomic_DNA"/>
</dbReference>
<accession>A0AAD9SUZ4</accession>
<dbReference type="Proteomes" id="UP001285354">
    <property type="component" value="Unassembled WGS sequence"/>
</dbReference>
<comment type="caution">
    <text evidence="2">The sequence shown here is derived from an EMBL/GenBank/DDBJ whole genome shotgun (WGS) entry which is preliminary data.</text>
</comment>
<dbReference type="Pfam" id="PF00013">
    <property type="entry name" value="KH_1"/>
    <property type="match status" value="1"/>
</dbReference>
<name>A0AAD9SUZ4_9HELO</name>
<sequence length="314" mass="34836">MEFGPNYNAALGVSNDSHSYYRVCPRSRQSPAVMRTCHEAREEGKLYLEERMFDKDTGLTGTSTPHRVWYNPRADTLFFGENTCISTLIHVFHSATQPIPSIAVMCSARGEQCCSHDAAVDAPGSITMLQVIHGFEQSLTSLPRRFGGCPGLEEIHFKVNSKLWPRNAGDVDSRVAFRPASGNGLTKGQIAYKRRVESEIEYVAVHGGVSGCGDSLWSGDNKPAFLFSSFAPKVVGTEDKAFGGLMLTHKNIRKLEKGQWEFVKGVERDTGCRVEVLPEEYRGEDTREIGLTGPKEAVARAKELFEKKLVRFVL</sequence>
<gene>
    <name evidence="2" type="ORF">QTJ16_007133</name>
</gene>
<evidence type="ECO:0000313" key="3">
    <source>
        <dbReference type="Proteomes" id="UP001285354"/>
    </source>
</evidence>
<evidence type="ECO:0000313" key="2">
    <source>
        <dbReference type="EMBL" id="KAK2623579.1"/>
    </source>
</evidence>
<dbReference type="CDD" id="cd00105">
    <property type="entry name" value="KH-I"/>
    <property type="match status" value="1"/>
</dbReference>
<reference evidence="2" key="1">
    <citation type="submission" date="2023-06" db="EMBL/GenBank/DDBJ databases">
        <title>Draft genome of Marssonina rosae.</title>
        <authorList>
            <person name="Cheng Q."/>
        </authorList>
    </citation>
    <scope>NUCLEOTIDE SEQUENCE</scope>
    <source>
        <strain evidence="2">R4</strain>
    </source>
</reference>
<dbReference type="AlphaFoldDB" id="A0AAD9SUZ4"/>
<dbReference type="InterPro" id="IPR004088">
    <property type="entry name" value="KH_dom_type_1"/>
</dbReference>
<dbReference type="Gene3D" id="3.30.1370.10">
    <property type="entry name" value="K Homology domain, type 1"/>
    <property type="match status" value="1"/>
</dbReference>
<feature type="domain" description="K Homology" evidence="1">
    <location>
        <begin position="263"/>
        <end position="306"/>
    </location>
</feature>
<protein>
    <recommendedName>
        <fullName evidence="1">K Homology domain-containing protein</fullName>
    </recommendedName>
</protein>
<dbReference type="InterPro" id="IPR036612">
    <property type="entry name" value="KH_dom_type_1_sf"/>
</dbReference>
<dbReference type="SUPFAM" id="SSF54791">
    <property type="entry name" value="Eukaryotic type KH-domain (KH-domain type I)"/>
    <property type="match status" value="1"/>
</dbReference>
<keyword evidence="3" id="KW-1185">Reference proteome</keyword>
<evidence type="ECO:0000259" key="1">
    <source>
        <dbReference type="Pfam" id="PF00013"/>
    </source>
</evidence>
<proteinExistence type="predicted"/>